<comment type="caution">
    <text evidence="7">The sequence shown here is derived from an EMBL/GenBank/DDBJ whole genome shotgun (WGS) entry which is preliminary data.</text>
</comment>
<feature type="chain" id="PRO_5045722151" description="Porin domain-containing protein" evidence="5">
    <location>
        <begin position="24"/>
        <end position="421"/>
    </location>
</feature>
<keyword evidence="8" id="KW-1185">Reference proteome</keyword>
<dbReference type="PANTHER" id="PTHR34501:SF2">
    <property type="entry name" value="OUTER MEMBRANE PORIN F-RELATED"/>
    <property type="match status" value="1"/>
</dbReference>
<gene>
    <name evidence="7" type="ORF">PSI23_00220</name>
</gene>
<protein>
    <recommendedName>
        <fullName evidence="6">Porin domain-containing protein</fullName>
    </recommendedName>
</protein>
<feature type="compositionally biased region" description="Basic and acidic residues" evidence="4">
    <location>
        <begin position="309"/>
        <end position="319"/>
    </location>
</feature>
<evidence type="ECO:0000256" key="2">
    <source>
        <dbReference type="ARBA" id="ARBA00022729"/>
    </source>
</evidence>
<dbReference type="InterPro" id="IPR023614">
    <property type="entry name" value="Porin_dom_sf"/>
</dbReference>
<dbReference type="Gene3D" id="2.40.160.10">
    <property type="entry name" value="Porin"/>
    <property type="match status" value="2"/>
</dbReference>
<reference evidence="7 8" key="1">
    <citation type="submission" date="2023-02" db="EMBL/GenBank/DDBJ databases">
        <title>Entomopathogenic bacteria.</title>
        <authorList>
            <person name="Machado R.A."/>
        </authorList>
    </citation>
    <scope>NUCLEOTIDE SEQUENCE [LARGE SCALE GENOMIC DNA]</scope>
    <source>
        <strain evidence="7 8">XENO-10</strain>
    </source>
</reference>
<evidence type="ECO:0000259" key="6">
    <source>
        <dbReference type="Pfam" id="PF13609"/>
    </source>
</evidence>
<feature type="signal peptide" evidence="5">
    <location>
        <begin position="1"/>
        <end position="23"/>
    </location>
</feature>
<dbReference type="EMBL" id="JAQRFI010000001">
    <property type="protein sequence ID" value="MDC9587779.1"/>
    <property type="molecule type" value="Genomic_DNA"/>
</dbReference>
<sequence>MKTIMKPLVILIGLSVISGSVNAVTVYNDKGSKVDVTGQLGIEMKLTNDNPKGRILGQNDYIGVNASHKLSKGIQVFGNVLWDADSQGASSVGADVRHELTNDIQVFGRMEWGSETQRTYNYDCNTDIGVYKQIGYIGAHYRGIGEMRIGHTDMPIKWEPKSRFDYFNDDLSYFNYVYEFDDNHRKHKTINLFDKLPETMTIFAQTDSYKGLSLAATYSDKFSSGNERHHGDIHDAYSVVGFYKSDFGLEASAGYAQVTGQGKDKKLGGGNIRLPFPQNNLMAISTEYYFPGRKFSIGLDYQQRRSRNSKREEVQKGSDEGSQAKLIGKGKENLYGVGVKWYWDELDSGLYAGYYLRDANNEQGIRHQEQTYIVGLDKNLMASEYSKLTLFVETKYDSIHSDVQAENKKESILGMGARLSF</sequence>
<accession>A0ABT5L9Y3</accession>
<evidence type="ECO:0000256" key="5">
    <source>
        <dbReference type="SAM" id="SignalP"/>
    </source>
</evidence>
<organism evidence="7 8">
    <name type="scientific">Xenorhabdus yunnanensis</name>
    <dbReference type="NCBI Taxonomy" id="3025878"/>
    <lineage>
        <taxon>Bacteria</taxon>
        <taxon>Pseudomonadati</taxon>
        <taxon>Pseudomonadota</taxon>
        <taxon>Gammaproteobacteria</taxon>
        <taxon>Enterobacterales</taxon>
        <taxon>Morganellaceae</taxon>
        <taxon>Xenorhabdus</taxon>
    </lineage>
</organism>
<name>A0ABT5L9Y3_9GAMM</name>
<evidence type="ECO:0000256" key="4">
    <source>
        <dbReference type="SAM" id="MobiDB-lite"/>
    </source>
</evidence>
<dbReference type="RefSeq" id="WP_273553169.1">
    <property type="nucleotide sequence ID" value="NZ_JAQRFI010000001.1"/>
</dbReference>
<keyword evidence="2 5" id="KW-0732">Signal</keyword>
<comment type="subcellular location">
    <subcellularLocation>
        <location evidence="1">Cell outer membrane</location>
        <topology evidence="1">Multi-pass membrane protein</topology>
    </subcellularLocation>
</comment>
<dbReference type="PANTHER" id="PTHR34501">
    <property type="entry name" value="PROTEIN YDDL-RELATED"/>
    <property type="match status" value="1"/>
</dbReference>
<evidence type="ECO:0000256" key="3">
    <source>
        <dbReference type="ARBA" id="ARBA00023136"/>
    </source>
</evidence>
<evidence type="ECO:0000313" key="7">
    <source>
        <dbReference type="EMBL" id="MDC9587779.1"/>
    </source>
</evidence>
<dbReference type="SUPFAM" id="SSF56935">
    <property type="entry name" value="Porins"/>
    <property type="match status" value="1"/>
</dbReference>
<feature type="region of interest" description="Disordered" evidence="4">
    <location>
        <begin position="302"/>
        <end position="323"/>
    </location>
</feature>
<dbReference type="InterPro" id="IPR033900">
    <property type="entry name" value="Gram_neg_porin_domain"/>
</dbReference>
<feature type="domain" description="Porin" evidence="6">
    <location>
        <begin position="14"/>
        <end position="380"/>
    </location>
</feature>
<keyword evidence="3" id="KW-0472">Membrane</keyword>
<evidence type="ECO:0000313" key="8">
    <source>
        <dbReference type="Proteomes" id="UP001217178"/>
    </source>
</evidence>
<dbReference type="Proteomes" id="UP001217178">
    <property type="component" value="Unassembled WGS sequence"/>
</dbReference>
<dbReference type="InterPro" id="IPR050298">
    <property type="entry name" value="Gram-neg_bact_OMP"/>
</dbReference>
<evidence type="ECO:0000256" key="1">
    <source>
        <dbReference type="ARBA" id="ARBA00004571"/>
    </source>
</evidence>
<dbReference type="Pfam" id="PF13609">
    <property type="entry name" value="Porin_4"/>
    <property type="match status" value="1"/>
</dbReference>
<proteinExistence type="predicted"/>